<accession>A0A7J6TPW2</accession>
<sequence length="685" mass="76511">MLQQAVTKMFAGATKRNREGVALPAAVEDVPDAIAPAGIAEGQGQGAQNDAEDELAENSEGDDSAPDESDSFSHHSRVVERAPNQTPRAVWFKNFPWLSDVATTEDGKYQLGCKICMWAKANNRFLASHRVKDATLASGTFNAAAKKVAGKLSTHESTSLHQHAQRQWNRAETGAAPVSQLISSAALKQSKKNSSALLKVLLCLQFLLGQGLAIRGHIDRDANFWRLLDFAAKDCSALSDWLARTPKRSGGEGPRWLSHGIVEEYVWLLGDGIREELLRRVRSARWYSILCDECTDAAVSQQIAVCLRYCCPETLDVHEVFVALIETRSSKAADLKEHLLRFINSAQLDVRGLRGQGYDGCSTMSGKHSGLSTLTRSIEPRARFVHCVGHRLNLTLQDGIGRIPNRVSRAAFEDVLAVCASFSAFVRDSPKRMASLSGFANADGTTAKRLRPVCPTRWVLRSSALLALIENYENILNWLEAMMNDAENSAEMRGRSSGFLAKFEDFTFFFCLRVLHNFFLEAHPVHKFIQGRAVSISAAQHACLTLKSCWEQQHSVVRAGKQYADIVADAEKLRLEAPHAPRSCRIGRRQRPQAGADAREKSAKHYHMMLYLDLYRCGIEALEQRFENDDFNRIMRLEKLLVCSEPGRWKEEALQTVAEDYEGDLRDPISTYRGWIENWRMIVSC</sequence>
<name>A0A7J6TPW2_PEROL</name>
<evidence type="ECO:0000259" key="2">
    <source>
        <dbReference type="Pfam" id="PF14291"/>
    </source>
</evidence>
<feature type="domain" description="DUF4371" evidence="2">
    <location>
        <begin position="205"/>
        <end position="370"/>
    </location>
</feature>
<dbReference type="Pfam" id="PF14291">
    <property type="entry name" value="DUF4371"/>
    <property type="match status" value="1"/>
</dbReference>
<organism evidence="3 4">
    <name type="scientific">Perkinsus olseni</name>
    <name type="common">Perkinsus atlanticus</name>
    <dbReference type="NCBI Taxonomy" id="32597"/>
    <lineage>
        <taxon>Eukaryota</taxon>
        <taxon>Sar</taxon>
        <taxon>Alveolata</taxon>
        <taxon>Perkinsozoa</taxon>
        <taxon>Perkinsea</taxon>
        <taxon>Perkinsida</taxon>
        <taxon>Perkinsidae</taxon>
        <taxon>Perkinsus</taxon>
    </lineage>
</organism>
<dbReference type="Proteomes" id="UP000574390">
    <property type="component" value="Unassembled WGS sequence"/>
</dbReference>
<reference evidence="3 4" key="1">
    <citation type="submission" date="2020-04" db="EMBL/GenBank/DDBJ databases">
        <title>Perkinsus olseni comparative genomics.</title>
        <authorList>
            <person name="Bogema D.R."/>
        </authorList>
    </citation>
    <scope>NUCLEOTIDE SEQUENCE [LARGE SCALE GENOMIC DNA]</scope>
    <source>
        <strain evidence="3">ATCC PRA-205</strain>
    </source>
</reference>
<protein>
    <recommendedName>
        <fullName evidence="2">DUF4371 domain-containing protein</fullName>
    </recommendedName>
</protein>
<evidence type="ECO:0000256" key="1">
    <source>
        <dbReference type="SAM" id="MobiDB-lite"/>
    </source>
</evidence>
<dbReference type="SUPFAM" id="SSF53098">
    <property type="entry name" value="Ribonuclease H-like"/>
    <property type="match status" value="1"/>
</dbReference>
<evidence type="ECO:0000313" key="3">
    <source>
        <dbReference type="EMBL" id="KAF4747394.1"/>
    </source>
</evidence>
<dbReference type="AlphaFoldDB" id="A0A7J6TPW2"/>
<dbReference type="PANTHER" id="PTHR45749:SF14">
    <property type="entry name" value="TTF-TYPE DOMAIN-CONTAINING PROTEIN"/>
    <property type="match status" value="1"/>
</dbReference>
<evidence type="ECO:0000313" key="4">
    <source>
        <dbReference type="Proteomes" id="UP000574390"/>
    </source>
</evidence>
<comment type="caution">
    <text evidence="3">The sequence shown here is derived from an EMBL/GenBank/DDBJ whole genome shotgun (WGS) entry which is preliminary data.</text>
</comment>
<gene>
    <name evidence="3" type="ORF">FOZ62_029020</name>
</gene>
<feature type="compositionally biased region" description="Acidic residues" evidence="1">
    <location>
        <begin position="50"/>
        <end position="70"/>
    </location>
</feature>
<dbReference type="InterPro" id="IPR012337">
    <property type="entry name" value="RNaseH-like_sf"/>
</dbReference>
<dbReference type="PANTHER" id="PTHR45749">
    <property type="match status" value="1"/>
</dbReference>
<feature type="compositionally biased region" description="Low complexity" evidence="1">
    <location>
        <begin position="34"/>
        <end position="48"/>
    </location>
</feature>
<dbReference type="EMBL" id="JABANM010005565">
    <property type="protein sequence ID" value="KAF4747394.1"/>
    <property type="molecule type" value="Genomic_DNA"/>
</dbReference>
<dbReference type="InterPro" id="IPR025398">
    <property type="entry name" value="DUF4371"/>
</dbReference>
<proteinExistence type="predicted"/>
<feature type="compositionally biased region" description="Basic and acidic residues" evidence="1">
    <location>
        <begin position="71"/>
        <end position="80"/>
    </location>
</feature>
<feature type="region of interest" description="Disordered" evidence="1">
    <location>
        <begin position="34"/>
        <end position="80"/>
    </location>
</feature>